<organism evidence="11 12">
    <name type="scientific">Monosiga brevicollis</name>
    <name type="common">Choanoflagellate</name>
    <dbReference type="NCBI Taxonomy" id="81824"/>
    <lineage>
        <taxon>Eukaryota</taxon>
        <taxon>Choanoflagellata</taxon>
        <taxon>Craspedida</taxon>
        <taxon>Salpingoecidae</taxon>
        <taxon>Monosiga</taxon>
    </lineage>
</organism>
<evidence type="ECO:0000256" key="6">
    <source>
        <dbReference type="RuleBase" id="RU361203"/>
    </source>
</evidence>
<dbReference type="InterPro" id="IPR041792">
    <property type="entry name" value="MPP_PAP"/>
</dbReference>
<evidence type="ECO:0000256" key="5">
    <source>
        <dbReference type="ARBA" id="ARBA00023180"/>
    </source>
</evidence>
<feature type="domain" description="Purple acid phosphatase N-terminal" evidence="9">
    <location>
        <begin position="154"/>
        <end position="256"/>
    </location>
</feature>
<dbReference type="SUPFAM" id="SSF49363">
    <property type="entry name" value="Purple acid phosphatase, N-terminal domain"/>
    <property type="match status" value="1"/>
</dbReference>
<dbReference type="EMBL" id="CH991569">
    <property type="protein sequence ID" value="EDQ86017.1"/>
    <property type="molecule type" value="Genomic_DNA"/>
</dbReference>
<dbReference type="AlphaFoldDB" id="A9V8T6"/>
<dbReference type="InterPro" id="IPR025733">
    <property type="entry name" value="PAPs_C"/>
</dbReference>
<evidence type="ECO:0000256" key="3">
    <source>
        <dbReference type="ARBA" id="ARBA00022525"/>
    </source>
</evidence>
<reference evidence="11 12" key="1">
    <citation type="journal article" date="2008" name="Nature">
        <title>The genome of the choanoflagellate Monosiga brevicollis and the origin of metazoans.</title>
        <authorList>
            <consortium name="JGI Sequencing"/>
            <person name="King N."/>
            <person name="Westbrook M.J."/>
            <person name="Young S.L."/>
            <person name="Kuo A."/>
            <person name="Abedin M."/>
            <person name="Chapman J."/>
            <person name="Fairclough S."/>
            <person name="Hellsten U."/>
            <person name="Isogai Y."/>
            <person name="Letunic I."/>
            <person name="Marr M."/>
            <person name="Pincus D."/>
            <person name="Putnam N."/>
            <person name="Rokas A."/>
            <person name="Wright K.J."/>
            <person name="Zuzow R."/>
            <person name="Dirks W."/>
            <person name="Good M."/>
            <person name="Goodstein D."/>
            <person name="Lemons D."/>
            <person name="Li W."/>
            <person name="Lyons J.B."/>
            <person name="Morris A."/>
            <person name="Nichols S."/>
            <person name="Richter D.J."/>
            <person name="Salamov A."/>
            <person name="Bork P."/>
            <person name="Lim W.A."/>
            <person name="Manning G."/>
            <person name="Miller W.T."/>
            <person name="McGinnis W."/>
            <person name="Shapiro H."/>
            <person name="Tjian R."/>
            <person name="Grigoriev I.V."/>
            <person name="Rokhsar D."/>
        </authorList>
    </citation>
    <scope>NUCLEOTIDE SEQUENCE [LARGE SCALE GENOMIC DNA]</scope>
    <source>
        <strain evidence="12">MX1 / ATCC 50154</strain>
    </source>
</reference>
<evidence type="ECO:0000259" key="7">
    <source>
        <dbReference type="Pfam" id="PF00149"/>
    </source>
</evidence>
<keyword evidence="6" id="KW-0378">Hydrolase</keyword>
<dbReference type="InterPro" id="IPR004843">
    <property type="entry name" value="Calcineurin-like_PHP"/>
</dbReference>
<feature type="domain" description="Purple acid phosphatase Fn3-like" evidence="10">
    <location>
        <begin position="57"/>
        <end position="147"/>
    </location>
</feature>
<dbReference type="GO" id="GO:0005576">
    <property type="term" value="C:extracellular region"/>
    <property type="evidence" value="ECO:0007669"/>
    <property type="project" value="UniProtKB-SubCell"/>
</dbReference>
<dbReference type="GO" id="GO:0046872">
    <property type="term" value="F:metal ion binding"/>
    <property type="evidence" value="ECO:0007669"/>
    <property type="project" value="InterPro"/>
</dbReference>
<dbReference type="GO" id="GO:0003993">
    <property type="term" value="F:acid phosphatase activity"/>
    <property type="evidence" value="ECO:0007669"/>
    <property type="project" value="UniProtKB-EC"/>
</dbReference>
<accession>A9V8T6</accession>
<keyword evidence="3" id="KW-0964">Secreted</keyword>
<evidence type="ECO:0000256" key="1">
    <source>
        <dbReference type="ARBA" id="ARBA00004613"/>
    </source>
</evidence>
<dbReference type="RefSeq" id="XP_001749211.1">
    <property type="nucleotide sequence ID" value="XM_001749159.1"/>
</dbReference>
<comment type="subcellular location">
    <subcellularLocation>
        <location evidence="1">Secreted</location>
    </subcellularLocation>
</comment>
<dbReference type="CDD" id="cd00839">
    <property type="entry name" value="MPP_PAPs"/>
    <property type="match status" value="1"/>
</dbReference>
<protein>
    <recommendedName>
        <fullName evidence="6">Purple acid phosphatase</fullName>
        <ecNumber evidence="6">3.1.3.2</ecNumber>
    </recommendedName>
</protein>
<dbReference type="InterPro" id="IPR008963">
    <property type="entry name" value="Purple_acid_Pase-like_N"/>
</dbReference>
<dbReference type="OMA" id="VWDHFFN"/>
<feature type="chain" id="PRO_5005122270" description="Purple acid phosphatase" evidence="6">
    <location>
        <begin position="25"/>
        <end position="565"/>
    </location>
</feature>
<feature type="domain" description="Purple acid phosphatase C-terminal" evidence="8">
    <location>
        <begin position="500"/>
        <end position="560"/>
    </location>
</feature>
<dbReference type="InParanoid" id="A9V8T6"/>
<comment type="subunit">
    <text evidence="2">Homodimer.</text>
</comment>
<dbReference type="PANTHER" id="PTHR45778:SF3">
    <property type="entry name" value="PURPLE ACID PHOSPHATASE"/>
    <property type="match status" value="1"/>
</dbReference>
<dbReference type="EC" id="3.1.3.2" evidence="6"/>
<keyword evidence="4 6" id="KW-0732">Signal</keyword>
<dbReference type="GeneID" id="5894380"/>
<evidence type="ECO:0000259" key="9">
    <source>
        <dbReference type="Pfam" id="PF16656"/>
    </source>
</evidence>
<evidence type="ECO:0000256" key="2">
    <source>
        <dbReference type="ARBA" id="ARBA00011738"/>
    </source>
</evidence>
<dbReference type="InterPro" id="IPR040974">
    <property type="entry name" value="Fn3_PAP"/>
</dbReference>
<comment type="catalytic activity">
    <reaction evidence="6">
        <text>a phosphate monoester + H2O = an alcohol + phosphate</text>
        <dbReference type="Rhea" id="RHEA:15017"/>
        <dbReference type="ChEBI" id="CHEBI:15377"/>
        <dbReference type="ChEBI" id="CHEBI:30879"/>
        <dbReference type="ChEBI" id="CHEBI:43474"/>
        <dbReference type="ChEBI" id="CHEBI:67140"/>
        <dbReference type="EC" id="3.1.3.2"/>
    </reaction>
</comment>
<proteinExistence type="inferred from homology"/>
<dbReference type="InterPro" id="IPR015914">
    <property type="entry name" value="PAPs_N"/>
</dbReference>
<feature type="signal peptide" evidence="6">
    <location>
        <begin position="1"/>
        <end position="24"/>
    </location>
</feature>
<comment type="similarity">
    <text evidence="6">Belongs to the metallophosphoesterase superfamily. Purple acid phosphatase family.</text>
</comment>
<keyword evidence="5" id="KW-0325">Glycoprotein</keyword>
<dbReference type="InterPro" id="IPR029052">
    <property type="entry name" value="Metallo-depent_PP-like"/>
</dbReference>
<sequence length="565" mass="62772">MALSRSLSWLLCLVAVIGSSLVAGHVFTAPNALHLFQPNRVELQPDSDFAVSVNLTSLQRHGEFCEISVTSAKPNKNDFVALYLTSDDVTATTPIKYQFLNYDPAYLSSGRSKLVFQLLNMRENFVLHAFTGGPDHPTLVASSTPITNTIANVPTQGRLALTNDEASVRVSWTTGKVEQPQLQYGVSETNYTVVPPTATPYTRAQMCGAPANTIGWRDPGILYTAVMTNLAPNTHVVYRYGDAATDTFSPWRSLRTRPQTGDAFNMIAFGDLGQHVIDHSLQQEDMPASRNTTDGIIGELADKSLLFHNGDISYARGYESQWEEFHDQIEPIATTLPYMTAIGNHERDWPNTTSAMHGTDSGGECGVAYETRFLMPTPTLDDVWYSFDFGVMHLVVISTEHNFSVGSPQYEFVKKDLDQVNRKNTPWLVFAGHRPFYIDSTANSTYDADQPVAKAQRDTFEDMLYEHQVDMIWGAHHHSYQRSCPVYRGKCGDTSDGYAGPVVVNLGMAGAGNSQNLEPNPSKMWQVLDDTHHGYMRFAFTSTEVRGEYIRGDDLQAHDSFSLSK</sequence>
<name>A9V8T6_MONBE</name>
<dbReference type="Pfam" id="PF00149">
    <property type="entry name" value="Metallophos"/>
    <property type="match status" value="1"/>
</dbReference>
<evidence type="ECO:0000313" key="11">
    <source>
        <dbReference type="EMBL" id="EDQ86017.1"/>
    </source>
</evidence>
<gene>
    <name evidence="11" type="ORF">MONBRDRAFT_28659</name>
</gene>
<dbReference type="KEGG" id="mbr:MONBRDRAFT_28659"/>
<evidence type="ECO:0000259" key="10">
    <source>
        <dbReference type="Pfam" id="PF17808"/>
    </source>
</evidence>
<dbReference type="Pfam" id="PF14008">
    <property type="entry name" value="Metallophos_C"/>
    <property type="match status" value="1"/>
</dbReference>
<dbReference type="eggNOG" id="KOG1378">
    <property type="taxonomic scope" value="Eukaryota"/>
</dbReference>
<dbReference type="Proteomes" id="UP000001357">
    <property type="component" value="Unassembled WGS sequence"/>
</dbReference>
<dbReference type="Pfam" id="PF16656">
    <property type="entry name" value="Pur_ac_phosph_N"/>
    <property type="match status" value="1"/>
</dbReference>
<evidence type="ECO:0000313" key="12">
    <source>
        <dbReference type="Proteomes" id="UP000001357"/>
    </source>
</evidence>
<dbReference type="PANTHER" id="PTHR45778">
    <property type="entry name" value="PURPLE ACID PHOSPHATASE-RELATED"/>
    <property type="match status" value="1"/>
</dbReference>
<dbReference type="SUPFAM" id="SSF56300">
    <property type="entry name" value="Metallo-dependent phosphatases"/>
    <property type="match status" value="1"/>
</dbReference>
<evidence type="ECO:0000259" key="8">
    <source>
        <dbReference type="Pfam" id="PF14008"/>
    </source>
</evidence>
<dbReference type="Pfam" id="PF17808">
    <property type="entry name" value="fn3_PAP"/>
    <property type="match status" value="1"/>
</dbReference>
<evidence type="ECO:0000256" key="4">
    <source>
        <dbReference type="ARBA" id="ARBA00022729"/>
    </source>
</evidence>
<keyword evidence="12" id="KW-1185">Reference proteome</keyword>
<dbReference type="Gene3D" id="3.60.21.10">
    <property type="match status" value="1"/>
</dbReference>
<dbReference type="Gene3D" id="2.60.40.380">
    <property type="entry name" value="Purple acid phosphatase-like, N-terminal"/>
    <property type="match status" value="1"/>
</dbReference>
<feature type="domain" description="Calcineurin-like phosphoesterase" evidence="7">
    <location>
        <begin position="269"/>
        <end position="480"/>
    </location>
</feature>